<dbReference type="GO" id="GO:0005829">
    <property type="term" value="C:cytosol"/>
    <property type="evidence" value="ECO:0007669"/>
    <property type="project" value="TreeGrafter"/>
</dbReference>
<dbReference type="SUPFAM" id="SSF51998">
    <property type="entry name" value="PFL-like glycyl radical enzymes"/>
    <property type="match status" value="1"/>
</dbReference>
<organism evidence="6 7">
    <name type="scientific">Eisenbergiella tayi</name>
    <dbReference type="NCBI Taxonomy" id="1432052"/>
    <lineage>
        <taxon>Bacteria</taxon>
        <taxon>Bacillati</taxon>
        <taxon>Bacillota</taxon>
        <taxon>Clostridia</taxon>
        <taxon>Lachnospirales</taxon>
        <taxon>Lachnospiraceae</taxon>
        <taxon>Eisenbergiella</taxon>
    </lineage>
</organism>
<dbReference type="InterPro" id="IPR001150">
    <property type="entry name" value="Gly_radical"/>
</dbReference>
<reference evidence="6 7" key="1">
    <citation type="submission" date="2016-07" db="EMBL/GenBank/DDBJ databases">
        <title>Characterization of isolates of Eisenbergiella tayi derived from blood cultures, using whole genome sequencing.</title>
        <authorList>
            <person name="Burdz T."/>
            <person name="Wiebe D."/>
            <person name="Huynh C."/>
            <person name="Bernard K."/>
        </authorList>
    </citation>
    <scope>NUCLEOTIDE SEQUENCE [LARGE SCALE GENOMIC DNA]</scope>
    <source>
        <strain evidence="6 7">NML 120489</strain>
    </source>
</reference>
<evidence type="ECO:0000259" key="4">
    <source>
        <dbReference type="PROSITE" id="PS51149"/>
    </source>
</evidence>
<dbReference type="Proteomes" id="UP000095003">
    <property type="component" value="Unassembled WGS sequence"/>
</dbReference>
<dbReference type="PANTHER" id="PTHR43641">
    <property type="entry name" value="FORMATE ACETYLTRANSFERASE 3-RELATED"/>
    <property type="match status" value="1"/>
</dbReference>
<dbReference type="Pfam" id="PF02901">
    <property type="entry name" value="PFL-like"/>
    <property type="match status" value="1"/>
</dbReference>
<evidence type="ECO:0000256" key="2">
    <source>
        <dbReference type="ARBA" id="ARBA00023239"/>
    </source>
</evidence>
<dbReference type="Pfam" id="PF01228">
    <property type="entry name" value="Gly_radical"/>
    <property type="match status" value="1"/>
</dbReference>
<gene>
    <name evidence="6" type="primary">bssA_2</name>
    <name evidence="6" type="ORF">BEH84_02365</name>
</gene>
<dbReference type="GeneID" id="93303761"/>
<dbReference type="InterPro" id="IPR004184">
    <property type="entry name" value="PFL_dom"/>
</dbReference>
<dbReference type="GO" id="GO:0018805">
    <property type="term" value="F:benzylsuccinate synthase activity"/>
    <property type="evidence" value="ECO:0007669"/>
    <property type="project" value="UniProtKB-EC"/>
</dbReference>
<evidence type="ECO:0000313" key="7">
    <source>
        <dbReference type="Proteomes" id="UP000095003"/>
    </source>
</evidence>
<dbReference type="PANTHER" id="PTHR43641:SF2">
    <property type="entry name" value="DEHYDRATASE YBIW-RELATED"/>
    <property type="match status" value="1"/>
</dbReference>
<sequence length="681" mass="77678">MDNLNLWMQKIERCVNACRELIHAYEVEIPEKGLLAGFHEPVFNKDTYRMLFDADNMHYPLGDAFLEYGIPGILRMTEKKQPLDTEETAAYRHGIYLIYREVYCFIQKHAAKAGQLAENENDKENKDRLFRIADICRKLTQSRPETFMEALQLFWFLYLLRGGFGGGCIGRLDQKLYPFYAAEVGNHTWKREEALAAIIQFYEKLNKMSAGDTLRNMMLSGKNEEGNDETNELTYLFLEAYEQTGDAEPHLNVRIHKNTPEKLKETCIRIIAEGKGQPTLYYDDFIIPSMEHAGISHKDACRYANDGCTETLIDGRSAISFWQHEMVKTVELTFFNGEDNPFVHPVEMKKNSRYGPSFIPHTGLKTGFRSGETARMHCFEDFLTAFFRQQEFQVGEWIKKIDRKIEEDENDTLTSPLVGGTLKECLMTGKDPLRGGGFTIPNYQLLSGTVTTAADCLRAVEYCVFEKEYCTLDQLKAAMKADYEGYEPLRQRLLHAPKYGNGEERVDELAALIARKFLDQVAAYKSRSGKRIWPGLYNIDFKIIANITGATPDGRRFRDPIGEHCSPTPGAAQKGPTAIVESAKRLPMAEGYASSPLHLTLDKSGFVLGADSMQVIRQLMEAAEKASVPVLNISMYDREELMDAKKNPEKHRGLIVRVWGFNARFVELDEELQDHIIKRVN</sequence>
<dbReference type="InterPro" id="IPR051215">
    <property type="entry name" value="GRE"/>
</dbReference>
<evidence type="ECO:0000313" key="6">
    <source>
        <dbReference type="EMBL" id="ODM11750.1"/>
    </source>
</evidence>
<evidence type="ECO:0000256" key="3">
    <source>
        <dbReference type="PROSITE-ProRule" id="PRU00493"/>
    </source>
</evidence>
<dbReference type="PROSITE" id="PS51149">
    <property type="entry name" value="GLY_RADICAL_2"/>
    <property type="match status" value="1"/>
</dbReference>
<comment type="caution">
    <text evidence="6">The sequence shown here is derived from an EMBL/GenBank/DDBJ whole genome shotgun (WGS) entry which is preliminary data.</text>
</comment>
<feature type="domain" description="PFL" evidence="5">
    <location>
        <begin position="1"/>
        <end position="556"/>
    </location>
</feature>
<proteinExistence type="predicted"/>
<evidence type="ECO:0000259" key="5">
    <source>
        <dbReference type="PROSITE" id="PS51554"/>
    </source>
</evidence>
<dbReference type="RefSeq" id="WP_069156959.1">
    <property type="nucleotide sequence ID" value="NZ_DBFYTC010000085.1"/>
</dbReference>
<protein>
    <submittedName>
        <fullName evidence="6">Benzylsuccinate synthase alpha subunit</fullName>
        <ecNumber evidence="6">4.1.99.11</ecNumber>
    </submittedName>
</protein>
<name>A0A1E3AST1_9FIRM</name>
<accession>A0A1E3AST1</accession>
<evidence type="ECO:0000256" key="1">
    <source>
        <dbReference type="ARBA" id="ARBA00022818"/>
    </source>
</evidence>
<keyword evidence="2 6" id="KW-0456">Lyase</keyword>
<dbReference type="AlphaFoldDB" id="A0A1E3AST1"/>
<keyword evidence="1 3" id="KW-0556">Organic radical</keyword>
<feature type="modified residue" description="Glycine radical" evidence="3">
    <location>
        <position position="660"/>
    </location>
</feature>
<dbReference type="EMBL" id="MCGI01000002">
    <property type="protein sequence ID" value="ODM11750.1"/>
    <property type="molecule type" value="Genomic_DNA"/>
</dbReference>
<dbReference type="Gene3D" id="3.20.70.20">
    <property type="match status" value="1"/>
</dbReference>
<dbReference type="PROSITE" id="PS51554">
    <property type="entry name" value="PFL"/>
    <property type="match status" value="1"/>
</dbReference>
<feature type="domain" description="Glycine radical" evidence="4">
    <location>
        <begin position="563"/>
        <end position="681"/>
    </location>
</feature>
<dbReference type="EC" id="4.1.99.11" evidence="6"/>